<dbReference type="EMBL" id="KM085449">
    <property type="protein sequence ID" value="AKF16844.1"/>
    <property type="molecule type" value="Genomic_DNA"/>
</dbReference>
<dbReference type="PROSITE" id="PS00409">
    <property type="entry name" value="PROKAR_NTER_METHYL"/>
    <property type="match status" value="1"/>
</dbReference>
<geneLocation type="plasmid" evidence="4">
    <name>pO104_H7</name>
</geneLocation>
<keyword evidence="2" id="KW-0472">Membrane</keyword>
<dbReference type="GO" id="GO:0016020">
    <property type="term" value="C:membrane"/>
    <property type="evidence" value="ECO:0007669"/>
    <property type="project" value="UniProtKB-SubCell"/>
</dbReference>
<evidence type="ECO:0000313" key="4">
    <source>
        <dbReference type="EMBL" id="AKF16844.1"/>
    </source>
</evidence>
<evidence type="ECO:0000256" key="2">
    <source>
        <dbReference type="SAM" id="Phobius"/>
    </source>
</evidence>
<evidence type="ECO:0000259" key="3">
    <source>
        <dbReference type="Pfam" id="PF08805"/>
    </source>
</evidence>
<proteinExistence type="predicted"/>
<dbReference type="Pfam" id="PF08805">
    <property type="entry name" value="PilS"/>
    <property type="match status" value="1"/>
</dbReference>
<feature type="domain" description="Type 4 secretion system PilS N-terminal" evidence="3">
    <location>
        <begin position="53"/>
        <end position="158"/>
    </location>
</feature>
<evidence type="ECO:0000256" key="1">
    <source>
        <dbReference type="ARBA" id="ARBA00004167"/>
    </source>
</evidence>
<dbReference type="InterPro" id="IPR014911">
    <property type="entry name" value="PilS_N"/>
</dbReference>
<dbReference type="InterPro" id="IPR045584">
    <property type="entry name" value="Pilin-like"/>
</dbReference>
<comment type="subcellular location">
    <subcellularLocation>
        <location evidence="1">Membrane</location>
        <topology evidence="1">Single-pass membrane protein</topology>
    </subcellularLocation>
</comment>
<protein>
    <recommendedName>
        <fullName evidence="3">Type 4 secretion system PilS N-terminal domain-containing protein</fullName>
    </recommendedName>
</protein>
<keyword evidence="4" id="KW-0614">Plasmid</keyword>
<dbReference type="RefSeq" id="WP_001011156.1">
    <property type="nucleotide sequence ID" value="NZ_KM085449.1"/>
</dbReference>
<reference evidence="4" key="1">
    <citation type="journal article" date="2015" name="BMC Microbiol.">
        <title>Genome sequencing and comparative genomics provides insights on the evolutionary dynamics and pathogenic potential of different H-serotypes of Shiga toxin-producing Escherichia coli O104.</title>
        <authorList>
            <person name="Yan X."/>
            <person name="Fratamico P.M."/>
            <person name="Bono J.L."/>
            <person name="Baranzoni G.M."/>
            <person name="Chen C.Y."/>
        </authorList>
    </citation>
    <scope>NUCLEOTIDE SEQUENCE</scope>
    <source>
        <strain evidence="4">RM9387</strain>
        <plasmid evidence="4">pO104_H7</plasmid>
    </source>
</reference>
<dbReference type="Gene3D" id="3.30.1690.10">
    <property type="entry name" value="TcpA-like pilin"/>
    <property type="match status" value="1"/>
</dbReference>
<dbReference type="AlphaFoldDB" id="A0A0F6YRN0"/>
<keyword evidence="2" id="KW-0812">Transmembrane</keyword>
<organism evidence="4">
    <name type="scientific">Escherichia coli O104:H7</name>
    <dbReference type="NCBI Taxonomy" id="1619910"/>
    <lineage>
        <taxon>Bacteria</taxon>
        <taxon>Pseudomonadati</taxon>
        <taxon>Pseudomonadota</taxon>
        <taxon>Gammaproteobacteria</taxon>
        <taxon>Enterobacterales</taxon>
        <taxon>Enterobacteriaceae</taxon>
        <taxon>Escherichia</taxon>
    </lineage>
</organism>
<keyword evidence="2" id="KW-1133">Transmembrane helix</keyword>
<dbReference type="InterPro" id="IPR012902">
    <property type="entry name" value="N_methyl_site"/>
</dbReference>
<sequence length="178" mass="19351">MNFRARLSSYFSLKKDKEDDKGLTLLEIAGAMIIIAIVVALAMSQMSSTMASSDNQRELKNLQTIATKMKQYKFQGRYTGTDYIKTLTESGALPADMIAGGNKAKNAWGGDVTIAATADKYGYIITSNNVPKTNCVELINSLRSSSIFTKIMNTAPNTVDPVTVCSSDKNNIKLETNS</sequence>
<feature type="transmembrane region" description="Helical" evidence="2">
    <location>
        <begin position="21"/>
        <end position="43"/>
    </location>
</feature>
<accession>A0A0F6YRN0</accession>
<name>A0A0F6YRN0_ECOLX</name>
<dbReference type="SUPFAM" id="SSF54523">
    <property type="entry name" value="Pili subunits"/>
    <property type="match status" value="1"/>
</dbReference>